<evidence type="ECO:0000256" key="1">
    <source>
        <dbReference type="SAM" id="MobiDB-lite"/>
    </source>
</evidence>
<evidence type="ECO:0000313" key="3">
    <source>
        <dbReference type="Proteomes" id="UP001623330"/>
    </source>
</evidence>
<dbReference type="SUPFAM" id="SSF103657">
    <property type="entry name" value="BAR/IMD domain-like"/>
    <property type="match status" value="1"/>
</dbReference>
<feature type="compositionally biased region" description="Basic and acidic residues" evidence="1">
    <location>
        <begin position="231"/>
        <end position="248"/>
    </location>
</feature>
<dbReference type="Pfam" id="PF10455">
    <property type="entry name" value="BAR_2"/>
    <property type="match status" value="1"/>
</dbReference>
<sequence length="382" mass="43883">MFKFNFESITQSISQGTQQLVQQLDPQTKLSIKAKTRFLQETIGSEVDISKLPPQYIVLEKKCDSLEKSLKRMLLVTKTYEVDGYDYPPNISESISDWWFNKEGWFGSEESHRKAKEQAKAAEVKEEGLSFASAMAKAGHDSQHIFEAIETKDEDEKEDIGELVTIFKVWSESFSGIHRSKSEMDQLITKEFNRKIEKIIKEDFQKIHKLRSKVEDSRLKFDTMRYEVKKAEEKKKPKVNEPTKDDNNKSSVQDTTNDTNSAEGKTTTEDIKETATTVTTDVTDKTETNKTKTNTTEPEKDIKMADNNEVEEHSSEDAKLLEQLEDEFVSNTTEAVEVMSEISDNSELIGLIKLFQNFQLSYHKHCVEEIENSLKVLNSLEE</sequence>
<organism evidence="2 3">
    <name type="scientific">Nakaseomyces bracarensis</name>
    <dbReference type="NCBI Taxonomy" id="273131"/>
    <lineage>
        <taxon>Eukaryota</taxon>
        <taxon>Fungi</taxon>
        <taxon>Dikarya</taxon>
        <taxon>Ascomycota</taxon>
        <taxon>Saccharomycotina</taxon>
        <taxon>Saccharomycetes</taxon>
        <taxon>Saccharomycetales</taxon>
        <taxon>Saccharomycetaceae</taxon>
        <taxon>Nakaseomyces</taxon>
    </lineage>
</organism>
<accession>A0ABR4NTI8</accession>
<feature type="region of interest" description="Disordered" evidence="1">
    <location>
        <begin position="231"/>
        <end position="299"/>
    </location>
</feature>
<dbReference type="InterPro" id="IPR027267">
    <property type="entry name" value="AH/BAR_dom_sf"/>
</dbReference>
<feature type="compositionally biased region" description="Polar residues" evidence="1">
    <location>
        <begin position="249"/>
        <end position="264"/>
    </location>
</feature>
<reference evidence="2 3" key="1">
    <citation type="submission" date="2024-05" db="EMBL/GenBank/DDBJ databases">
        <title>Long read based assembly of the Candida bracarensis genome reveals expanded adhesin content.</title>
        <authorList>
            <person name="Marcet-Houben M."/>
            <person name="Ksiezopolska E."/>
            <person name="Gabaldon T."/>
        </authorList>
    </citation>
    <scope>NUCLEOTIDE SEQUENCE [LARGE SCALE GENOMIC DNA]</scope>
    <source>
        <strain evidence="2 3">CBM6</strain>
    </source>
</reference>
<comment type="caution">
    <text evidence="2">The sequence shown here is derived from an EMBL/GenBank/DDBJ whole genome shotgun (WGS) entry which is preliminary data.</text>
</comment>
<dbReference type="Gene3D" id="1.20.1270.60">
    <property type="entry name" value="Arfaptin homology (AH) domain/BAR domain"/>
    <property type="match status" value="1"/>
</dbReference>
<dbReference type="InterPro" id="IPR018859">
    <property type="entry name" value="BAR_dom-cont"/>
</dbReference>
<name>A0ABR4NTI8_9SACH</name>
<dbReference type="EMBL" id="JBEVYD010000006">
    <property type="protein sequence ID" value="KAL3231789.1"/>
    <property type="molecule type" value="Genomic_DNA"/>
</dbReference>
<dbReference type="Proteomes" id="UP001623330">
    <property type="component" value="Unassembled WGS sequence"/>
</dbReference>
<keyword evidence="3" id="KW-1185">Reference proteome</keyword>
<proteinExistence type="predicted"/>
<gene>
    <name evidence="2" type="ORF">RNJ44_00324</name>
</gene>
<evidence type="ECO:0000313" key="2">
    <source>
        <dbReference type="EMBL" id="KAL3231789.1"/>
    </source>
</evidence>
<protein>
    <submittedName>
        <fullName evidence="2">Uncharacterized protein</fullName>
    </submittedName>
</protein>